<dbReference type="Pfam" id="PF14903">
    <property type="entry name" value="WG_beta_rep"/>
    <property type="match status" value="2"/>
</dbReference>
<name>A0A844KMT9_9FIRM</name>
<proteinExistence type="predicted"/>
<keyword evidence="1" id="KW-0472">Membrane</keyword>
<dbReference type="Proteomes" id="UP000446657">
    <property type="component" value="Unassembled WGS sequence"/>
</dbReference>
<sequence length="173" mass="19107">MRKTTINKIICDFAFVMSIMIIIVCIPSFSVQAKEQNPLYSYVDSKTDLCGFVDKNGKVVIDPAYDTVCDFSDGLAAVQNSDGKWGFIDKTGKVVVLLVYRMCGDFSEGLASVETEDEKWGYVNTQGNIVIAPEYIGVSAYSEGLACVRTKSGKYGKYGYIDKKTSYEKSTIN</sequence>
<accession>A0A844KMT9</accession>
<keyword evidence="1" id="KW-1133">Transmembrane helix</keyword>
<evidence type="ECO:0000256" key="1">
    <source>
        <dbReference type="SAM" id="Phobius"/>
    </source>
</evidence>
<dbReference type="SUPFAM" id="SSF69360">
    <property type="entry name" value="Cell wall binding repeat"/>
    <property type="match status" value="1"/>
</dbReference>
<feature type="transmembrane region" description="Helical" evidence="1">
    <location>
        <begin position="9"/>
        <end position="29"/>
    </location>
</feature>
<gene>
    <name evidence="2" type="ORF">GMD30_08065</name>
</gene>
<dbReference type="PANTHER" id="PTHR37841">
    <property type="entry name" value="GLR2918 PROTEIN"/>
    <property type="match status" value="1"/>
</dbReference>
<dbReference type="PANTHER" id="PTHR37841:SF1">
    <property type="entry name" value="DUF3298 DOMAIN-CONTAINING PROTEIN"/>
    <property type="match status" value="1"/>
</dbReference>
<protein>
    <recommendedName>
        <fullName evidence="4">KWG Leptospira</fullName>
    </recommendedName>
</protein>
<evidence type="ECO:0008006" key="4">
    <source>
        <dbReference type="Google" id="ProtNLM"/>
    </source>
</evidence>
<keyword evidence="1" id="KW-0812">Transmembrane</keyword>
<comment type="caution">
    <text evidence="2">The sequence shown here is derived from an EMBL/GenBank/DDBJ whole genome shotgun (WGS) entry which is preliminary data.</text>
</comment>
<dbReference type="EMBL" id="WNAL01000013">
    <property type="protein sequence ID" value="MTR81666.1"/>
    <property type="molecule type" value="Genomic_DNA"/>
</dbReference>
<reference evidence="2 3" key="1">
    <citation type="journal article" date="2019" name="Nat. Med.">
        <title>A library of human gut bacterial isolates paired with longitudinal multiomics data enables mechanistic microbiome research.</title>
        <authorList>
            <person name="Poyet M."/>
            <person name="Groussin M."/>
            <person name="Gibbons S.M."/>
            <person name="Avila-Pacheco J."/>
            <person name="Jiang X."/>
            <person name="Kearney S.M."/>
            <person name="Perrotta A.R."/>
            <person name="Berdy B."/>
            <person name="Zhao S."/>
            <person name="Lieberman T.D."/>
            <person name="Swanson P.K."/>
            <person name="Smith M."/>
            <person name="Roesemann S."/>
            <person name="Alexander J.E."/>
            <person name="Rich S.A."/>
            <person name="Livny J."/>
            <person name="Vlamakis H."/>
            <person name="Clish C."/>
            <person name="Bullock K."/>
            <person name="Deik A."/>
            <person name="Scott J."/>
            <person name="Pierce K.A."/>
            <person name="Xavier R.J."/>
            <person name="Alm E.J."/>
        </authorList>
    </citation>
    <scope>NUCLEOTIDE SEQUENCE [LARGE SCALE GENOMIC DNA]</scope>
    <source>
        <strain evidence="2 3">BIOML-A1</strain>
    </source>
</reference>
<organism evidence="2 3">
    <name type="scientific">Roseburia faecis</name>
    <dbReference type="NCBI Taxonomy" id="301302"/>
    <lineage>
        <taxon>Bacteria</taxon>
        <taxon>Bacillati</taxon>
        <taxon>Bacillota</taxon>
        <taxon>Clostridia</taxon>
        <taxon>Lachnospirales</taxon>
        <taxon>Lachnospiraceae</taxon>
        <taxon>Roseburia</taxon>
    </lineage>
</organism>
<dbReference type="RefSeq" id="WP_155176445.1">
    <property type="nucleotide sequence ID" value="NZ_WNAK01000013.1"/>
</dbReference>
<dbReference type="InterPro" id="IPR032774">
    <property type="entry name" value="WG_beta_rep"/>
</dbReference>
<evidence type="ECO:0000313" key="3">
    <source>
        <dbReference type="Proteomes" id="UP000446657"/>
    </source>
</evidence>
<dbReference type="AlphaFoldDB" id="A0A844KMT9"/>
<evidence type="ECO:0000313" key="2">
    <source>
        <dbReference type="EMBL" id="MTR81666.1"/>
    </source>
</evidence>